<dbReference type="PROSITE" id="PS52011">
    <property type="entry name" value="PEPTIDASE_M2"/>
    <property type="match status" value="1"/>
</dbReference>
<reference key="1">
    <citation type="journal article" date="1994" name="J. Immunol.">
        <title>A protective "concealed" antigen from Boophilus microplus. Purification, localization, and possible function.</title>
        <authorList>
            <person name="Riding G.A."/>
            <person name="Jarmey J."/>
            <person name="McKenna R.V."/>
            <person name="Pearson R."/>
            <person name="Cobon G.S."/>
            <person name="Willadsen P."/>
        </authorList>
    </citation>
    <scope>PROTEIN SEQUENCE</scope>
</reference>
<dbReference type="VEuPathDB" id="VectorBase:LOC119172337"/>
<dbReference type="SUPFAM" id="SSF55486">
    <property type="entry name" value="Metalloproteases ('zincins'), catalytic domain"/>
    <property type="match status" value="1"/>
</dbReference>
<dbReference type="OrthoDB" id="10029630at2759"/>
<dbReference type="GO" id="GO:0016020">
    <property type="term" value="C:membrane"/>
    <property type="evidence" value="ECO:0007669"/>
    <property type="project" value="InterPro"/>
</dbReference>
<accession>Q9TXF9</accession>
<dbReference type="AlphaFoldDB" id="Q9TXF9"/>
<name>Q9TXF9_RHIMP</name>
<evidence type="ECO:0000256" key="2">
    <source>
        <dbReference type="ARBA" id="ARBA00022729"/>
    </source>
</evidence>
<proteinExistence type="inferred from homology"/>
<evidence type="ECO:0000256" key="3">
    <source>
        <dbReference type="ARBA" id="ARBA00023157"/>
    </source>
</evidence>
<comment type="similarity">
    <text evidence="1 5">Belongs to the peptidase M2 family.</text>
</comment>
<evidence type="ECO:0000256" key="5">
    <source>
        <dbReference type="PROSITE-ProRule" id="PRU01355"/>
    </source>
</evidence>
<evidence type="ECO:0000256" key="1">
    <source>
        <dbReference type="ARBA" id="ARBA00008139"/>
    </source>
</evidence>
<evidence type="ECO:0000256" key="4">
    <source>
        <dbReference type="ARBA" id="ARBA00023180"/>
    </source>
</evidence>
<dbReference type="InterPro" id="IPR001548">
    <property type="entry name" value="Peptidase_M2"/>
</dbReference>
<keyword evidence="3" id="KW-1015">Disulfide bond</keyword>
<protein>
    <submittedName>
        <fullName>BM9 protective ANTIGEN=ANGIOTENSIN-converting enzyme homolog</fullName>
    </submittedName>
</protein>
<sequence length="60" mass="6965">KLLQTWLAWHNAVGPAIKQYYIPYIKKSAWLSDYETEDMTEIVDKEDGTIPAHLLGNMWA</sequence>
<comment type="caution">
    <text evidence="5">Lacks conserved residue(s) required for the propagation of feature annotation.</text>
</comment>
<keyword evidence="4" id="KW-0325">Glycoprotein</keyword>
<keyword evidence="2" id="KW-0732">Signal</keyword>
<organism>
    <name type="scientific">Rhipicephalus microplus</name>
    <name type="common">Cattle tick</name>
    <name type="synonym">Boophilus microplus</name>
    <dbReference type="NCBI Taxonomy" id="6941"/>
    <lineage>
        <taxon>Eukaryota</taxon>
        <taxon>Metazoa</taxon>
        <taxon>Ecdysozoa</taxon>
        <taxon>Arthropoda</taxon>
        <taxon>Chelicerata</taxon>
        <taxon>Arachnida</taxon>
        <taxon>Acari</taxon>
        <taxon>Parasitiformes</taxon>
        <taxon>Ixodida</taxon>
        <taxon>Ixodoidea</taxon>
        <taxon>Ixodidae</taxon>
        <taxon>Rhipicephalinae</taxon>
        <taxon>Rhipicephalus</taxon>
        <taxon>Boophilus</taxon>
    </lineage>
</organism>
<dbReference type="GO" id="GO:0008241">
    <property type="term" value="F:peptidyl-dipeptidase activity"/>
    <property type="evidence" value="ECO:0007669"/>
    <property type="project" value="InterPro"/>
</dbReference>
<dbReference type="GO" id="GO:0008237">
    <property type="term" value="F:metallopeptidase activity"/>
    <property type="evidence" value="ECO:0007669"/>
    <property type="project" value="InterPro"/>
</dbReference>
<dbReference type="GO" id="GO:0006508">
    <property type="term" value="P:proteolysis"/>
    <property type="evidence" value="ECO:0007669"/>
    <property type="project" value="InterPro"/>
</dbReference>